<gene>
    <name evidence="10" type="ORF">BJY24_005572</name>
</gene>
<evidence type="ECO:0000256" key="2">
    <source>
        <dbReference type="ARBA" id="ARBA00011344"/>
    </source>
</evidence>
<evidence type="ECO:0000256" key="6">
    <source>
        <dbReference type="ARBA" id="ARBA00023163"/>
    </source>
</evidence>
<name>A0A7W9PIR8_9NOCA</name>
<comment type="similarity">
    <text evidence="1">Belongs to the sigma-70 factor family. ECF subfamily.</text>
</comment>
<protein>
    <submittedName>
        <fullName evidence="10">RNA polymerase sigma-70 factor (ECF subfamily)</fullName>
    </submittedName>
</protein>
<dbReference type="Pfam" id="PF04542">
    <property type="entry name" value="Sigma70_r2"/>
    <property type="match status" value="1"/>
</dbReference>
<dbReference type="Gene3D" id="3.10.450.50">
    <property type="match status" value="1"/>
</dbReference>
<evidence type="ECO:0000259" key="9">
    <source>
        <dbReference type="Pfam" id="PF12680"/>
    </source>
</evidence>
<feature type="domain" description="RNA polymerase sigma factor 70 region 4 type 2" evidence="8">
    <location>
        <begin position="136"/>
        <end position="188"/>
    </location>
</feature>
<dbReference type="InterPro" id="IPR013249">
    <property type="entry name" value="RNA_pol_sigma70_r4_t2"/>
</dbReference>
<dbReference type="Gene3D" id="1.10.1740.10">
    <property type="match status" value="1"/>
</dbReference>
<dbReference type="InterPro" id="IPR052704">
    <property type="entry name" value="ECF_Sigma-70_Domain"/>
</dbReference>
<dbReference type="InterPro" id="IPR013325">
    <property type="entry name" value="RNA_pol_sigma_r2"/>
</dbReference>
<keyword evidence="5" id="KW-0238">DNA-binding</keyword>
<dbReference type="InterPro" id="IPR013324">
    <property type="entry name" value="RNA_pol_sigma_r3/r4-like"/>
</dbReference>
<organism evidence="10 11">
    <name type="scientific">Nocardia transvalensis</name>
    <dbReference type="NCBI Taxonomy" id="37333"/>
    <lineage>
        <taxon>Bacteria</taxon>
        <taxon>Bacillati</taxon>
        <taxon>Actinomycetota</taxon>
        <taxon>Actinomycetes</taxon>
        <taxon>Mycobacteriales</taxon>
        <taxon>Nocardiaceae</taxon>
        <taxon>Nocardia</taxon>
    </lineage>
</organism>
<dbReference type="PANTHER" id="PTHR30173">
    <property type="entry name" value="SIGMA 19 FACTOR"/>
    <property type="match status" value="1"/>
</dbReference>
<dbReference type="SUPFAM" id="SSF54427">
    <property type="entry name" value="NTF2-like"/>
    <property type="match status" value="1"/>
</dbReference>
<dbReference type="SUPFAM" id="SSF88946">
    <property type="entry name" value="Sigma2 domain of RNA polymerase sigma factors"/>
    <property type="match status" value="1"/>
</dbReference>
<dbReference type="NCBIfam" id="TIGR02960">
    <property type="entry name" value="SigX5"/>
    <property type="match status" value="1"/>
</dbReference>
<keyword evidence="3" id="KW-0805">Transcription regulation</keyword>
<dbReference type="NCBIfam" id="NF006089">
    <property type="entry name" value="PRK08241.1"/>
    <property type="match status" value="1"/>
</dbReference>
<dbReference type="Pfam" id="PF12680">
    <property type="entry name" value="SnoaL_2"/>
    <property type="match status" value="1"/>
</dbReference>
<dbReference type="Proteomes" id="UP000540412">
    <property type="component" value="Unassembled WGS sequence"/>
</dbReference>
<dbReference type="InterPro" id="IPR037401">
    <property type="entry name" value="SnoaL-like"/>
</dbReference>
<dbReference type="InterPro" id="IPR036388">
    <property type="entry name" value="WH-like_DNA-bd_sf"/>
</dbReference>
<feature type="domain" description="SnoaL-like" evidence="9">
    <location>
        <begin position="214"/>
        <end position="308"/>
    </location>
</feature>
<evidence type="ECO:0000259" key="8">
    <source>
        <dbReference type="Pfam" id="PF08281"/>
    </source>
</evidence>
<proteinExistence type="inferred from homology"/>
<dbReference type="SUPFAM" id="SSF88659">
    <property type="entry name" value="Sigma3 and sigma4 domains of RNA polymerase sigma factors"/>
    <property type="match status" value="1"/>
</dbReference>
<dbReference type="InterPro" id="IPR014284">
    <property type="entry name" value="RNA_pol_sigma-70_dom"/>
</dbReference>
<keyword evidence="6" id="KW-0804">Transcription</keyword>
<reference evidence="10 11" key="1">
    <citation type="submission" date="2020-08" db="EMBL/GenBank/DDBJ databases">
        <title>Sequencing the genomes of 1000 actinobacteria strains.</title>
        <authorList>
            <person name="Klenk H.-P."/>
        </authorList>
    </citation>
    <scope>NUCLEOTIDE SEQUENCE [LARGE SCALE GENOMIC DNA]</scope>
    <source>
        <strain evidence="10 11">DSM 43582</strain>
    </source>
</reference>
<keyword evidence="4" id="KW-0731">Sigma factor</keyword>
<evidence type="ECO:0000259" key="7">
    <source>
        <dbReference type="Pfam" id="PF04542"/>
    </source>
</evidence>
<sequence>MTALEPSVPTLDAESLQEHRTELTGYCYRMLGSAFDAEDAVQESLERAWRSRAQFRGESSARSWLYRIATNVCLDHLRARGRRALPMGIGGPATSDGVLGEPLPESVWVQPIPDAWVLTETIDPAELAVREETIRLAFVSALQHLSPRERSVLILRDVLAFRATEVADLLDATVPSVNGSLRRARAALVAAKRLDGDPSPTIRESDQQTKELLDRYVEAFQRQDFDSLMDILHQEARLSMPPFTLWIQGVHPVLSWFDRHSSACADSRLIPVRANGSPAYAHYRRNDHGVFTAFAIQVLDITDGRIIAIEQFLAPKLFDMFGLPASIGNAR</sequence>
<accession>A0A7W9PIR8</accession>
<evidence type="ECO:0000256" key="3">
    <source>
        <dbReference type="ARBA" id="ARBA00023015"/>
    </source>
</evidence>
<dbReference type="PANTHER" id="PTHR30173:SF43">
    <property type="entry name" value="ECF RNA POLYMERASE SIGMA FACTOR SIGI-RELATED"/>
    <property type="match status" value="1"/>
</dbReference>
<keyword evidence="11" id="KW-1185">Reference proteome</keyword>
<dbReference type="GO" id="GO:0006352">
    <property type="term" value="P:DNA-templated transcription initiation"/>
    <property type="evidence" value="ECO:0007669"/>
    <property type="project" value="InterPro"/>
</dbReference>
<dbReference type="GO" id="GO:0016987">
    <property type="term" value="F:sigma factor activity"/>
    <property type="evidence" value="ECO:0007669"/>
    <property type="project" value="UniProtKB-KW"/>
</dbReference>
<evidence type="ECO:0000313" key="11">
    <source>
        <dbReference type="Proteomes" id="UP000540412"/>
    </source>
</evidence>
<dbReference type="Pfam" id="PF08281">
    <property type="entry name" value="Sigma70_r4_2"/>
    <property type="match status" value="1"/>
</dbReference>
<dbReference type="AlphaFoldDB" id="A0A7W9PIR8"/>
<dbReference type="InterPro" id="IPR007627">
    <property type="entry name" value="RNA_pol_sigma70_r2"/>
</dbReference>
<feature type="domain" description="RNA polymerase sigma-70 region 2" evidence="7">
    <location>
        <begin position="17"/>
        <end position="83"/>
    </location>
</feature>
<dbReference type="RefSeq" id="WP_083905924.1">
    <property type="nucleotide sequence ID" value="NZ_JACHIT010000002.1"/>
</dbReference>
<dbReference type="InterPro" id="IPR014305">
    <property type="entry name" value="RNA_pol_sigma-G_actinobac"/>
</dbReference>
<evidence type="ECO:0000256" key="4">
    <source>
        <dbReference type="ARBA" id="ARBA00023082"/>
    </source>
</evidence>
<dbReference type="InterPro" id="IPR032710">
    <property type="entry name" value="NTF2-like_dom_sf"/>
</dbReference>
<dbReference type="Gene3D" id="1.10.10.10">
    <property type="entry name" value="Winged helix-like DNA-binding domain superfamily/Winged helix DNA-binding domain"/>
    <property type="match status" value="1"/>
</dbReference>
<evidence type="ECO:0000256" key="5">
    <source>
        <dbReference type="ARBA" id="ARBA00023125"/>
    </source>
</evidence>
<dbReference type="GO" id="GO:0003677">
    <property type="term" value="F:DNA binding"/>
    <property type="evidence" value="ECO:0007669"/>
    <property type="project" value="UniProtKB-KW"/>
</dbReference>
<evidence type="ECO:0000256" key="1">
    <source>
        <dbReference type="ARBA" id="ARBA00010641"/>
    </source>
</evidence>
<evidence type="ECO:0000313" key="10">
    <source>
        <dbReference type="EMBL" id="MBB5916660.1"/>
    </source>
</evidence>
<dbReference type="EMBL" id="JACHIT010000002">
    <property type="protein sequence ID" value="MBB5916660.1"/>
    <property type="molecule type" value="Genomic_DNA"/>
</dbReference>
<comment type="subunit">
    <text evidence="2">Interacts transiently with the RNA polymerase catalytic core formed by RpoA, RpoB, RpoC and RpoZ (2 alpha, 1 beta, 1 beta' and 1 omega subunit) to form the RNA polymerase holoenzyme that can initiate transcription.</text>
</comment>
<comment type="caution">
    <text evidence="10">The sequence shown here is derived from an EMBL/GenBank/DDBJ whole genome shotgun (WGS) entry which is preliminary data.</text>
</comment>
<dbReference type="NCBIfam" id="TIGR02937">
    <property type="entry name" value="sigma70-ECF"/>
    <property type="match status" value="1"/>
</dbReference>